<name>A0A7G8P948_9MYCO</name>
<dbReference type="EMBL" id="CP059894">
    <property type="protein sequence ID" value="QNJ90864.1"/>
    <property type="molecule type" value="Genomic_DNA"/>
</dbReference>
<accession>A0A7G8P948</accession>
<evidence type="ECO:0000313" key="2">
    <source>
        <dbReference type="Proteomes" id="UP000515498"/>
    </source>
</evidence>
<dbReference type="AlphaFoldDB" id="A0A7G8P948"/>
<evidence type="ECO:0000313" key="1">
    <source>
        <dbReference type="EMBL" id="QNJ90864.1"/>
    </source>
</evidence>
<proteinExistence type="predicted"/>
<sequence>MGAQSADSDDLLPPAVARLGADRTAVYRLDVIGVDTADVVRSAGGWLFDRAMAGWDVQVTLTRPGDLRPLQILGLRTGDRRDESVAVAAAGELSGRVQAALRRGRTEVTVWNAGRLTALVPVRHVLSAAACAFKAQALAAAGLDPAGVHPAEVFHGGNRSLLVVPSDLTAI</sequence>
<organism evidence="1 2">
    <name type="scientific">Mycolicibacterium fluoranthenivorans</name>
    <dbReference type="NCBI Taxonomy" id="258505"/>
    <lineage>
        <taxon>Bacteria</taxon>
        <taxon>Bacillati</taxon>
        <taxon>Actinomycetota</taxon>
        <taxon>Actinomycetes</taxon>
        <taxon>Mycobacteriales</taxon>
        <taxon>Mycobacteriaceae</taxon>
        <taxon>Mycolicibacterium</taxon>
    </lineage>
</organism>
<gene>
    <name evidence="1" type="ORF">HZU40_21790</name>
</gene>
<dbReference type="KEGG" id="mflu:HZU40_21790"/>
<dbReference type="Proteomes" id="UP000515498">
    <property type="component" value="Chromosome"/>
</dbReference>
<protein>
    <submittedName>
        <fullName evidence="1">Uncharacterized protein</fullName>
    </submittedName>
</protein>
<reference evidence="1 2" key="1">
    <citation type="submission" date="2020-07" db="EMBL/GenBank/DDBJ databases">
        <title>Draft genome sequence of four isobutane-metabolizing strains capable of cometabolically degrading diverse ether contaminants.</title>
        <authorList>
            <person name="Chen W."/>
            <person name="Faulkner N."/>
            <person name="Smith C."/>
            <person name="Hyman M."/>
        </authorList>
    </citation>
    <scope>NUCLEOTIDE SEQUENCE [LARGE SCALE GENOMIC DNA]</scope>
    <source>
        <strain evidence="1 2">2A</strain>
    </source>
</reference>
<dbReference type="RefSeq" id="WP_187095747.1">
    <property type="nucleotide sequence ID" value="NZ_CP059894.1"/>
</dbReference>